<evidence type="ECO:0000313" key="14">
    <source>
        <dbReference type="Proteomes" id="UP001165122"/>
    </source>
</evidence>
<comment type="caution">
    <text evidence="13">The sequence shown here is derived from an EMBL/GenBank/DDBJ whole genome shotgun (WGS) entry which is preliminary data.</text>
</comment>
<gene>
    <name evidence="13" type="ORF">TrLO_g14655</name>
</gene>
<dbReference type="EMBL" id="BRXW01000336">
    <property type="protein sequence ID" value="GMI18491.1"/>
    <property type="molecule type" value="Genomic_DNA"/>
</dbReference>
<evidence type="ECO:0000256" key="9">
    <source>
        <dbReference type="ARBA" id="ARBA00023180"/>
    </source>
</evidence>
<keyword evidence="14" id="KW-1185">Reference proteome</keyword>
<feature type="domain" description="Nicastrin small lobe" evidence="12">
    <location>
        <begin position="60"/>
        <end position="159"/>
    </location>
</feature>
<feature type="transmembrane region" description="Helical" evidence="10">
    <location>
        <begin position="663"/>
        <end position="683"/>
    </location>
</feature>
<dbReference type="AlphaFoldDB" id="A0A9W7FV38"/>
<evidence type="ECO:0000256" key="8">
    <source>
        <dbReference type="ARBA" id="ARBA00023136"/>
    </source>
</evidence>
<evidence type="ECO:0000259" key="12">
    <source>
        <dbReference type="Pfam" id="PF18266"/>
    </source>
</evidence>
<dbReference type="OrthoDB" id="10265862at2759"/>
<dbReference type="SUPFAM" id="SSF53187">
    <property type="entry name" value="Zn-dependent exopeptidases"/>
    <property type="match status" value="1"/>
</dbReference>
<keyword evidence="9" id="KW-0325">Glycoprotein</keyword>
<evidence type="ECO:0000256" key="6">
    <source>
        <dbReference type="ARBA" id="ARBA00022976"/>
    </source>
</evidence>
<dbReference type="GO" id="GO:0007219">
    <property type="term" value="P:Notch signaling pathway"/>
    <property type="evidence" value="ECO:0007669"/>
    <property type="project" value="UniProtKB-KW"/>
</dbReference>
<comment type="subcellular location">
    <subcellularLocation>
        <location evidence="1">Membrane</location>
        <topology evidence="1">Single-pass type I membrane protein</topology>
    </subcellularLocation>
</comment>
<dbReference type="Proteomes" id="UP001165122">
    <property type="component" value="Unassembled WGS sequence"/>
</dbReference>
<evidence type="ECO:0000256" key="1">
    <source>
        <dbReference type="ARBA" id="ARBA00004479"/>
    </source>
</evidence>
<keyword evidence="4 10" id="KW-0812">Transmembrane</keyword>
<sequence length="693" mass="74240">MLNSQFPAALKMLFLLMFGHALHAARAATADPPNLDNPFQSSAKLTPTPCRVHVVPNDYCTPLFSRSHPPIGCSTPSKTSALTSPLLYLPSSASLSEYLSAPPPAEPLTAVLPSSSFTNATVTSLIHHSISSIILLDDSTLPFSSSSPSPWCPTTSCSLLNQNLFSIPITLVSESASQSLLISLSSKNSLTSSSYTYPHPRYESAFNYYMGPESVRSEECLNWVNLDGEESPQCKPLGGQSVYGLKDGDEDASNLVILSSKMDSKSFFHYLTPGANDAAASLVTVLLATREIGKVQVPEGSRKIGVALFQGESYDSLGSLKFFHDLSNFTCSSKSGASCLSPLQPDLTFTNISEISSMLTIDQIGVLNDEKFYSHNYNSDSSGLDYILRSLTTTNTFSVSSSSSSSLPPTPLTSLISKSSSSVTGAVLSGYDEAYVDENHYTRFDTDANVDLNAIAAAATLSARAVLAEAVRETIEGGVDAAIEWAEGIVPEINENDEDLLTLSNCFFTQGSECDILKSSVAAARDSAISSTGYSIYSSPLGTPPNYYVNVYSSFNSQPYVVMNGGIYGATEDITTFESSTENFIGLQASELEITLKALLTTYLNNTAHFHPAIDTALTAKVDESTSMWNVADGDTPLWTEPNWGSDVALAVFNAGGDENKTVFLDVLSVLIFGGVLVGFMQLSSKWKKQKLL</sequence>
<evidence type="ECO:0000256" key="2">
    <source>
        <dbReference type="ARBA" id="ARBA00007717"/>
    </source>
</evidence>
<evidence type="ECO:0000313" key="13">
    <source>
        <dbReference type="EMBL" id="GMI18491.1"/>
    </source>
</evidence>
<evidence type="ECO:0000256" key="7">
    <source>
        <dbReference type="ARBA" id="ARBA00022989"/>
    </source>
</evidence>
<evidence type="ECO:0000256" key="5">
    <source>
        <dbReference type="ARBA" id="ARBA00022729"/>
    </source>
</evidence>
<evidence type="ECO:0000256" key="10">
    <source>
        <dbReference type="SAM" id="Phobius"/>
    </source>
</evidence>
<name>A0A9W7FV38_9STRA</name>
<keyword evidence="6" id="KW-0914">Notch signaling pathway</keyword>
<feature type="chain" id="PRO_5040890231" description="Nicastrin" evidence="11">
    <location>
        <begin position="28"/>
        <end position="693"/>
    </location>
</feature>
<dbReference type="Pfam" id="PF05450">
    <property type="entry name" value="Nicastrin"/>
    <property type="match status" value="1"/>
</dbReference>
<dbReference type="InterPro" id="IPR041084">
    <property type="entry name" value="Ncstrn_small"/>
</dbReference>
<comment type="similarity">
    <text evidence="2">Belongs to the nicastrin family.</text>
</comment>
<evidence type="ECO:0000256" key="11">
    <source>
        <dbReference type="SAM" id="SignalP"/>
    </source>
</evidence>
<feature type="signal peptide" evidence="11">
    <location>
        <begin position="1"/>
        <end position="27"/>
    </location>
</feature>
<evidence type="ECO:0000256" key="3">
    <source>
        <dbReference type="ARBA" id="ARBA00015303"/>
    </source>
</evidence>
<dbReference type="Pfam" id="PF18266">
    <property type="entry name" value="Ncstrn_small"/>
    <property type="match status" value="1"/>
</dbReference>
<keyword evidence="7 10" id="KW-1133">Transmembrane helix</keyword>
<dbReference type="GO" id="GO:0005886">
    <property type="term" value="C:plasma membrane"/>
    <property type="evidence" value="ECO:0007669"/>
    <property type="project" value="TreeGrafter"/>
</dbReference>
<proteinExistence type="inferred from homology"/>
<reference evidence="14" key="1">
    <citation type="journal article" date="2023" name="Commun. Biol.">
        <title>Genome analysis of Parmales, the sister group of diatoms, reveals the evolutionary specialization of diatoms from phago-mixotrophs to photoautotrophs.</title>
        <authorList>
            <person name="Ban H."/>
            <person name="Sato S."/>
            <person name="Yoshikawa S."/>
            <person name="Yamada K."/>
            <person name="Nakamura Y."/>
            <person name="Ichinomiya M."/>
            <person name="Sato N."/>
            <person name="Blanc-Mathieu R."/>
            <person name="Endo H."/>
            <person name="Kuwata A."/>
            <person name="Ogata H."/>
        </authorList>
    </citation>
    <scope>NUCLEOTIDE SEQUENCE [LARGE SCALE GENOMIC DNA]</scope>
    <source>
        <strain evidence="14">NIES 3700</strain>
    </source>
</reference>
<dbReference type="PANTHER" id="PTHR21092">
    <property type="entry name" value="NICASTRIN"/>
    <property type="match status" value="1"/>
</dbReference>
<evidence type="ECO:0000256" key="4">
    <source>
        <dbReference type="ARBA" id="ARBA00022692"/>
    </source>
</evidence>
<dbReference type="GO" id="GO:0016485">
    <property type="term" value="P:protein processing"/>
    <property type="evidence" value="ECO:0007669"/>
    <property type="project" value="InterPro"/>
</dbReference>
<dbReference type="PANTHER" id="PTHR21092:SF0">
    <property type="entry name" value="NICASTRIN"/>
    <property type="match status" value="1"/>
</dbReference>
<keyword evidence="5 11" id="KW-0732">Signal</keyword>
<organism evidence="13 14">
    <name type="scientific">Triparma laevis f. longispina</name>
    <dbReference type="NCBI Taxonomy" id="1714387"/>
    <lineage>
        <taxon>Eukaryota</taxon>
        <taxon>Sar</taxon>
        <taxon>Stramenopiles</taxon>
        <taxon>Ochrophyta</taxon>
        <taxon>Bolidophyceae</taxon>
        <taxon>Parmales</taxon>
        <taxon>Triparmaceae</taxon>
        <taxon>Triparma</taxon>
    </lineage>
</organism>
<keyword evidence="8 10" id="KW-0472">Membrane</keyword>
<protein>
    <recommendedName>
        <fullName evidence="3">Nicastrin</fullName>
    </recommendedName>
</protein>
<dbReference type="InterPro" id="IPR008710">
    <property type="entry name" value="Nicastrin"/>
</dbReference>
<dbReference type="Gene3D" id="3.40.630.10">
    <property type="entry name" value="Zn peptidases"/>
    <property type="match status" value="1"/>
</dbReference>
<accession>A0A9W7FV38</accession>